<protein>
    <submittedName>
        <fullName evidence="1">Uncharacterized protein</fullName>
    </submittedName>
</protein>
<evidence type="ECO:0000313" key="2">
    <source>
        <dbReference type="Proteomes" id="UP001595699"/>
    </source>
</evidence>
<proteinExistence type="predicted"/>
<dbReference type="Proteomes" id="UP001595699">
    <property type="component" value="Unassembled WGS sequence"/>
</dbReference>
<evidence type="ECO:0000313" key="1">
    <source>
        <dbReference type="EMBL" id="MFC3764860.1"/>
    </source>
</evidence>
<reference evidence="2" key="1">
    <citation type="journal article" date="2019" name="Int. J. Syst. Evol. Microbiol.">
        <title>The Global Catalogue of Microorganisms (GCM) 10K type strain sequencing project: providing services to taxonomists for standard genome sequencing and annotation.</title>
        <authorList>
            <consortium name="The Broad Institute Genomics Platform"/>
            <consortium name="The Broad Institute Genome Sequencing Center for Infectious Disease"/>
            <person name="Wu L."/>
            <person name="Ma J."/>
        </authorList>
    </citation>
    <scope>NUCLEOTIDE SEQUENCE [LARGE SCALE GENOMIC DNA]</scope>
    <source>
        <strain evidence="2">CGMCC 4.7241</strain>
    </source>
</reference>
<dbReference type="RefSeq" id="WP_205117629.1">
    <property type="nucleotide sequence ID" value="NZ_JAFBCM010000001.1"/>
</dbReference>
<sequence length="101" mass="10873">MIPGLQQVVDSLSARLERSVTIDDTRLNVLAYSIVNGQVDPMRTDAILHRATPTASAEWLFSLGITRATGPVRLPGRPEFGQLPRVCVPVRTGRSCSATSG</sequence>
<gene>
    <name evidence="1" type="ORF">ACFOUW_28750</name>
</gene>
<dbReference type="EMBL" id="JBHRZH010000034">
    <property type="protein sequence ID" value="MFC3764860.1"/>
    <property type="molecule type" value="Genomic_DNA"/>
</dbReference>
<keyword evidence="2" id="KW-1185">Reference proteome</keyword>
<organism evidence="1 2">
    <name type="scientific">Tenggerimyces flavus</name>
    <dbReference type="NCBI Taxonomy" id="1708749"/>
    <lineage>
        <taxon>Bacteria</taxon>
        <taxon>Bacillati</taxon>
        <taxon>Actinomycetota</taxon>
        <taxon>Actinomycetes</taxon>
        <taxon>Propionibacteriales</taxon>
        <taxon>Nocardioidaceae</taxon>
        <taxon>Tenggerimyces</taxon>
    </lineage>
</organism>
<accession>A0ABV7YLB2</accession>
<name>A0ABV7YLB2_9ACTN</name>
<comment type="caution">
    <text evidence="1">The sequence shown here is derived from an EMBL/GenBank/DDBJ whole genome shotgun (WGS) entry which is preliminary data.</text>
</comment>